<sequence length="223" mass="25089">METFYTRLSEKISDLILAVIALGLLVVSVEYVQFLTDHPSTIRDPEFWKRIALTALVTVFTAYKFVAYSAYFCNPDNGARLAGLSPRRIVVLFLLDLVEVTLVAWLYAILLIGHLTSLGGREATISVELGATMLPFLFLFLALWHLTVLVWYRVARGGYRDMLIHLAFALAYLAMMTLLLAADTVRYKELFDWGAIAFFAGCVALLYWVKGIPDIRNALEKPA</sequence>
<protein>
    <submittedName>
        <fullName evidence="2">Uncharacterized protein</fullName>
    </submittedName>
</protein>
<dbReference type="AlphaFoldDB" id="A0A1V2ZVD5"/>
<name>A0A1V2ZVD5_9GAMM</name>
<evidence type="ECO:0000313" key="3">
    <source>
        <dbReference type="Proteomes" id="UP000189177"/>
    </source>
</evidence>
<gene>
    <name evidence="2" type="ORF">B1A74_13245</name>
</gene>
<reference evidence="2 3" key="1">
    <citation type="submission" date="2017-02" db="EMBL/GenBank/DDBJ databases">
        <title>Genomic diversity within the haloalkaliphilic genus Thioalkalivibrio.</title>
        <authorList>
            <person name="Ahn A.-C."/>
            <person name="Meier-Kolthoff J."/>
            <person name="Overmars L."/>
            <person name="Richter M."/>
            <person name="Woyke T."/>
            <person name="Sorokin D.Y."/>
            <person name="Muyzer G."/>
        </authorList>
    </citation>
    <scope>NUCLEOTIDE SEQUENCE [LARGE SCALE GENOMIC DNA]</scope>
    <source>
        <strain evidence="2 3">HL17</strain>
    </source>
</reference>
<accession>A0A1V2ZVD5</accession>
<dbReference type="Proteomes" id="UP000189177">
    <property type="component" value="Unassembled WGS sequence"/>
</dbReference>
<keyword evidence="1" id="KW-0812">Transmembrane</keyword>
<organism evidence="2 3">
    <name type="scientific">Thioalkalivibrio halophilus</name>
    <dbReference type="NCBI Taxonomy" id="252474"/>
    <lineage>
        <taxon>Bacteria</taxon>
        <taxon>Pseudomonadati</taxon>
        <taxon>Pseudomonadota</taxon>
        <taxon>Gammaproteobacteria</taxon>
        <taxon>Chromatiales</taxon>
        <taxon>Ectothiorhodospiraceae</taxon>
        <taxon>Thioalkalivibrio</taxon>
    </lineage>
</organism>
<keyword evidence="1" id="KW-0472">Membrane</keyword>
<feature type="transmembrane region" description="Helical" evidence="1">
    <location>
        <begin position="133"/>
        <end position="151"/>
    </location>
</feature>
<feature type="transmembrane region" description="Helical" evidence="1">
    <location>
        <begin position="12"/>
        <end position="35"/>
    </location>
</feature>
<comment type="caution">
    <text evidence="2">The sequence shown here is derived from an EMBL/GenBank/DDBJ whole genome shotgun (WGS) entry which is preliminary data.</text>
</comment>
<dbReference type="EMBL" id="MUZR01000068">
    <property type="protein sequence ID" value="OOC09005.1"/>
    <property type="molecule type" value="Genomic_DNA"/>
</dbReference>
<evidence type="ECO:0000313" key="2">
    <source>
        <dbReference type="EMBL" id="OOC09005.1"/>
    </source>
</evidence>
<feature type="transmembrane region" description="Helical" evidence="1">
    <location>
        <begin position="89"/>
        <end position="113"/>
    </location>
</feature>
<dbReference type="OrthoDB" id="5782327at2"/>
<keyword evidence="1" id="KW-1133">Transmembrane helix</keyword>
<feature type="transmembrane region" description="Helical" evidence="1">
    <location>
        <begin position="163"/>
        <end position="181"/>
    </location>
</feature>
<feature type="transmembrane region" description="Helical" evidence="1">
    <location>
        <begin position="193"/>
        <end position="209"/>
    </location>
</feature>
<evidence type="ECO:0000256" key="1">
    <source>
        <dbReference type="SAM" id="Phobius"/>
    </source>
</evidence>
<keyword evidence="3" id="KW-1185">Reference proteome</keyword>
<feature type="transmembrane region" description="Helical" evidence="1">
    <location>
        <begin position="47"/>
        <end position="68"/>
    </location>
</feature>
<dbReference type="RefSeq" id="WP_024329828.1">
    <property type="nucleotide sequence ID" value="NZ_MUZR01000068.1"/>
</dbReference>
<proteinExistence type="predicted"/>